<evidence type="ECO:0000313" key="2">
    <source>
        <dbReference type="EMBL" id="CAK9253342.1"/>
    </source>
</evidence>
<comment type="caution">
    <text evidence="2">The sequence shown here is derived from an EMBL/GenBank/DDBJ whole genome shotgun (WGS) entry which is preliminary data.</text>
</comment>
<reference evidence="2" key="1">
    <citation type="submission" date="2024-02" db="EMBL/GenBank/DDBJ databases">
        <authorList>
            <consortium name="ELIXIR-Norway"/>
            <consortium name="Elixir Norway"/>
        </authorList>
    </citation>
    <scope>NUCLEOTIDE SEQUENCE</scope>
</reference>
<feature type="region of interest" description="Disordered" evidence="1">
    <location>
        <begin position="106"/>
        <end position="168"/>
    </location>
</feature>
<feature type="compositionally biased region" description="Polar residues" evidence="1">
    <location>
        <begin position="125"/>
        <end position="141"/>
    </location>
</feature>
<dbReference type="Proteomes" id="UP001497444">
    <property type="component" value="Unassembled WGS sequence"/>
</dbReference>
<gene>
    <name evidence="2" type="ORF">CSSPJE1EN1_LOCUS28720</name>
</gene>
<feature type="compositionally biased region" description="Low complexity" evidence="1">
    <location>
        <begin position="155"/>
        <end position="166"/>
    </location>
</feature>
<proteinExistence type="predicted"/>
<accession>A0ABP0VFW8</accession>
<evidence type="ECO:0000313" key="3">
    <source>
        <dbReference type="Proteomes" id="UP001497444"/>
    </source>
</evidence>
<evidence type="ECO:0000256" key="1">
    <source>
        <dbReference type="SAM" id="MobiDB-lite"/>
    </source>
</evidence>
<dbReference type="EMBL" id="CAXAQS010000823">
    <property type="protein sequence ID" value="CAK9253342.1"/>
    <property type="molecule type" value="Genomic_DNA"/>
</dbReference>
<dbReference type="InterPro" id="IPR027417">
    <property type="entry name" value="P-loop_NTPase"/>
</dbReference>
<dbReference type="SUPFAM" id="SSF52540">
    <property type="entry name" value="P-loop containing nucleoside triphosphate hydrolases"/>
    <property type="match status" value="1"/>
</dbReference>
<organism evidence="2 3">
    <name type="scientific">Sphagnum jensenii</name>
    <dbReference type="NCBI Taxonomy" id="128206"/>
    <lineage>
        <taxon>Eukaryota</taxon>
        <taxon>Viridiplantae</taxon>
        <taxon>Streptophyta</taxon>
        <taxon>Embryophyta</taxon>
        <taxon>Bryophyta</taxon>
        <taxon>Sphagnophytina</taxon>
        <taxon>Sphagnopsida</taxon>
        <taxon>Sphagnales</taxon>
        <taxon>Sphagnaceae</taxon>
        <taxon>Sphagnum</taxon>
    </lineage>
</organism>
<protein>
    <submittedName>
        <fullName evidence="2">Uncharacterized protein</fullName>
    </submittedName>
</protein>
<sequence length="233" mass="24465">MASSRWSMVDCPSFAVELCTVVLFGADHTTDSSSRALCTEWSGTLGESFYRGTHGALIVYDVNNIGNKVDLRTAMPLAPKPENDIGPLETIDIDSATTVTDSKVATTSSSGSICGGNEVEVTDKATVTTPQNKNGVNGRNNSSSSSSTCSDIHHAASNTSNGSTAAVQPPPLISNVPLWCIKNGYGHVETSAKDGSGVLLCIFKMKYLAIIIHDLMMTITGGDGRFDSGLARI</sequence>
<keyword evidence="3" id="KW-1185">Reference proteome</keyword>
<name>A0ABP0VFW8_9BRYO</name>